<dbReference type="Pfam" id="PF03646">
    <property type="entry name" value="FlaG"/>
    <property type="match status" value="1"/>
</dbReference>
<organism evidence="2 3">
    <name type="scientific">Paludibacterium purpuratum</name>
    <dbReference type="NCBI Taxonomy" id="1144873"/>
    <lineage>
        <taxon>Bacteria</taxon>
        <taxon>Pseudomonadati</taxon>
        <taxon>Pseudomonadota</taxon>
        <taxon>Betaproteobacteria</taxon>
        <taxon>Neisseriales</taxon>
        <taxon>Chromobacteriaceae</taxon>
        <taxon>Paludibacterium</taxon>
    </lineage>
</organism>
<evidence type="ECO:0000256" key="1">
    <source>
        <dbReference type="SAM" id="MobiDB-lite"/>
    </source>
</evidence>
<dbReference type="OrthoDB" id="8565152at2"/>
<dbReference type="EMBL" id="SNZP01000008">
    <property type="protein sequence ID" value="TDR78453.1"/>
    <property type="molecule type" value="Genomic_DNA"/>
</dbReference>
<keyword evidence="2" id="KW-0966">Cell projection</keyword>
<sequence length="135" mass="14335">MQVNPLLSNLVPTPQPVQPPAQAAASTQQAPVQAQTAAAVSAVGQSQDASTQADSTKKQKVDEKALNSAVDHLNETAKLFNTELQFSVDPSTGRRVVKVTDSTTDEVIRQIPAEDVLRLSKAIDDFKGLLVKDSA</sequence>
<dbReference type="PANTHER" id="PTHR37166">
    <property type="entry name" value="PROTEIN FLAG"/>
    <property type="match status" value="1"/>
</dbReference>
<dbReference type="RefSeq" id="WP_133681267.1">
    <property type="nucleotide sequence ID" value="NZ_SNZP01000008.1"/>
</dbReference>
<accession>A0A4R7B6B2</accession>
<evidence type="ECO:0000313" key="2">
    <source>
        <dbReference type="EMBL" id="TDR78453.1"/>
    </source>
</evidence>
<keyword evidence="2" id="KW-0282">Flagellum</keyword>
<gene>
    <name evidence="2" type="ORF">DFP86_108172</name>
</gene>
<dbReference type="PANTHER" id="PTHR37166:SF1">
    <property type="entry name" value="PROTEIN FLAG"/>
    <property type="match status" value="1"/>
</dbReference>
<proteinExistence type="predicted"/>
<protein>
    <submittedName>
        <fullName evidence="2">Flagellar protein FlaG</fullName>
    </submittedName>
</protein>
<feature type="compositionally biased region" description="Low complexity" evidence="1">
    <location>
        <begin position="20"/>
        <end position="31"/>
    </location>
</feature>
<dbReference type="SUPFAM" id="SSF160214">
    <property type="entry name" value="FlaG-like"/>
    <property type="match status" value="1"/>
</dbReference>
<dbReference type="Gene3D" id="3.30.160.170">
    <property type="entry name" value="FlaG-like"/>
    <property type="match status" value="1"/>
</dbReference>
<keyword evidence="3" id="KW-1185">Reference proteome</keyword>
<reference evidence="2 3" key="1">
    <citation type="submission" date="2019-03" db="EMBL/GenBank/DDBJ databases">
        <title>Genomic Encyclopedia of Type Strains, Phase III (KMG-III): the genomes of soil and plant-associated and newly described type strains.</title>
        <authorList>
            <person name="Whitman W."/>
        </authorList>
    </citation>
    <scope>NUCLEOTIDE SEQUENCE [LARGE SCALE GENOMIC DNA]</scope>
    <source>
        <strain evidence="2 3">CECT 8976</strain>
    </source>
</reference>
<comment type="caution">
    <text evidence="2">The sequence shown here is derived from an EMBL/GenBank/DDBJ whole genome shotgun (WGS) entry which is preliminary data.</text>
</comment>
<evidence type="ECO:0000313" key="3">
    <source>
        <dbReference type="Proteomes" id="UP000295611"/>
    </source>
</evidence>
<feature type="region of interest" description="Disordered" evidence="1">
    <location>
        <begin position="1"/>
        <end position="31"/>
    </location>
</feature>
<dbReference type="InterPro" id="IPR035924">
    <property type="entry name" value="FlaG-like_sf"/>
</dbReference>
<dbReference type="AlphaFoldDB" id="A0A4R7B6B2"/>
<dbReference type="Proteomes" id="UP000295611">
    <property type="component" value="Unassembled WGS sequence"/>
</dbReference>
<keyword evidence="2" id="KW-0969">Cilium</keyword>
<dbReference type="InterPro" id="IPR005186">
    <property type="entry name" value="FlaG"/>
</dbReference>
<name>A0A4R7B6B2_9NEIS</name>